<feature type="region of interest" description="Disordered" evidence="1">
    <location>
        <begin position="1"/>
        <end position="67"/>
    </location>
</feature>
<accession>A0A9W7DJ04</accession>
<dbReference type="EMBL" id="BSXU01004119">
    <property type="protein sequence ID" value="GMG40742.1"/>
    <property type="molecule type" value="Genomic_DNA"/>
</dbReference>
<proteinExistence type="predicted"/>
<reference evidence="2" key="1">
    <citation type="submission" date="2023-04" db="EMBL/GenBank/DDBJ databases">
        <title>Ambrosiozyma monospora NBRC 1965.</title>
        <authorList>
            <person name="Ichikawa N."/>
            <person name="Sato H."/>
            <person name="Tonouchi N."/>
        </authorList>
    </citation>
    <scope>NUCLEOTIDE SEQUENCE</scope>
    <source>
        <strain evidence="2">NBRC 1965</strain>
    </source>
</reference>
<dbReference type="Proteomes" id="UP001165063">
    <property type="component" value="Unassembled WGS sequence"/>
</dbReference>
<protein>
    <submittedName>
        <fullName evidence="2">Unnamed protein product</fullName>
    </submittedName>
</protein>
<sequence length="231" mass="26031">MNFLQGYSSDSDSDSDQNNTLPSNKLVPEKTKAPTKPLPKPSLVSFNNKTPQSTSHNSKHIQQPSRFNKVLGASIKNTFNDESVIKSTIVLPESKIKPTDFIPSHLLLNKPTPKNEPPKPLPAFKESKKSNQKIKESCDILGVDVFGISNDTNKKRDFEKSDISRSDEPTFDALGGLSDITEKSKDNSIDLPLEPEQKRRRKGREIDESKIAEIRMDEFYQENSKMIEKVM</sequence>
<evidence type="ECO:0000313" key="2">
    <source>
        <dbReference type="EMBL" id="GMG40742.1"/>
    </source>
</evidence>
<comment type="caution">
    <text evidence="2">The sequence shown here is derived from an EMBL/GenBank/DDBJ whole genome shotgun (WGS) entry which is preliminary data.</text>
</comment>
<name>A0A9W7DJ04_AMBMO</name>
<evidence type="ECO:0000256" key="1">
    <source>
        <dbReference type="SAM" id="MobiDB-lite"/>
    </source>
</evidence>
<evidence type="ECO:0000313" key="3">
    <source>
        <dbReference type="Proteomes" id="UP001165063"/>
    </source>
</evidence>
<dbReference type="AlphaFoldDB" id="A0A9W7DJ04"/>
<gene>
    <name evidence="2" type="ORF">Amon01_000644600</name>
</gene>
<feature type="region of interest" description="Disordered" evidence="1">
    <location>
        <begin position="102"/>
        <end position="132"/>
    </location>
</feature>
<feature type="compositionally biased region" description="Basic and acidic residues" evidence="1">
    <location>
        <begin position="152"/>
        <end position="168"/>
    </location>
</feature>
<feature type="region of interest" description="Disordered" evidence="1">
    <location>
        <begin position="150"/>
        <end position="206"/>
    </location>
</feature>
<keyword evidence="3" id="KW-1185">Reference proteome</keyword>
<feature type="compositionally biased region" description="Polar residues" evidence="1">
    <location>
        <begin position="44"/>
        <end position="66"/>
    </location>
</feature>
<organism evidence="2 3">
    <name type="scientific">Ambrosiozyma monospora</name>
    <name type="common">Yeast</name>
    <name type="synonym">Endomycopsis monosporus</name>
    <dbReference type="NCBI Taxonomy" id="43982"/>
    <lineage>
        <taxon>Eukaryota</taxon>
        <taxon>Fungi</taxon>
        <taxon>Dikarya</taxon>
        <taxon>Ascomycota</taxon>
        <taxon>Saccharomycotina</taxon>
        <taxon>Pichiomycetes</taxon>
        <taxon>Pichiales</taxon>
        <taxon>Pichiaceae</taxon>
        <taxon>Ambrosiozyma</taxon>
    </lineage>
</organism>